<comment type="caution">
    <text evidence="4">The sequence shown here is derived from an EMBL/GenBank/DDBJ whole genome shotgun (WGS) entry which is preliminary data.</text>
</comment>
<gene>
    <name evidence="4" type="ORF">OQ257_00965</name>
</gene>
<reference evidence="4" key="2">
    <citation type="journal article" date="2023" name="Pathogens">
        <title>Pathological Features and Genomic Characterization of an Actinobacillus equuli subsp. equuli Bearing Unique Virulence-Associated Genes from an Adult Horse with Pleuropneumonia.</title>
        <authorList>
            <person name="Kamali M."/>
            <person name="Carossino M."/>
            <person name="Del Piero F."/>
            <person name="Peak L."/>
            <person name="Mitchell M.S."/>
            <person name="Willette J."/>
            <person name="Baker R."/>
            <person name="Li F."/>
            <person name="Kenez A."/>
            <person name="Balasuriya U.B.R."/>
            <person name="Go Y.Y."/>
        </authorList>
    </citation>
    <scope>NUCLEOTIDE SEQUENCE</scope>
    <source>
        <strain evidence="4">4524</strain>
    </source>
</reference>
<dbReference type="GO" id="GO:0005829">
    <property type="term" value="C:cytosol"/>
    <property type="evidence" value="ECO:0007669"/>
    <property type="project" value="TreeGrafter"/>
</dbReference>
<proteinExistence type="inferred from homology"/>
<evidence type="ECO:0000313" key="5">
    <source>
        <dbReference type="Proteomes" id="UP001142444"/>
    </source>
</evidence>
<dbReference type="RefSeq" id="WP_039197310.1">
    <property type="nucleotide sequence ID" value="NZ_CBCRTM010000001.1"/>
</dbReference>
<sequence>MSVEQTIQQKLTEQFSPQFLQIENESYMHSSGRGAESHFKVTLVSANFAEQRVVARHRAVYSCLAYELENGVHALALHLFTPQEWASANGLVPKSPNCLGVGQ</sequence>
<dbReference type="InterPro" id="IPR036065">
    <property type="entry name" value="BolA-like_sf"/>
</dbReference>
<evidence type="ECO:0000256" key="3">
    <source>
        <dbReference type="RuleBase" id="RU003860"/>
    </source>
</evidence>
<dbReference type="Proteomes" id="UP001142444">
    <property type="component" value="Unassembled WGS sequence"/>
</dbReference>
<dbReference type="InterPro" id="IPR002634">
    <property type="entry name" value="BolA"/>
</dbReference>
<dbReference type="PANTHER" id="PTHR46229:SF2">
    <property type="entry name" value="BOLA-LIKE PROTEIN 1"/>
    <property type="match status" value="1"/>
</dbReference>
<dbReference type="KEGG" id="aeu:ACEE_05870"/>
<dbReference type="AlphaFoldDB" id="A0A0A7MKP7"/>
<dbReference type="SUPFAM" id="SSF82657">
    <property type="entry name" value="BolA-like"/>
    <property type="match status" value="1"/>
</dbReference>
<dbReference type="FunFam" id="3.30.300.90:FF:000001">
    <property type="entry name" value="Transcriptional regulator BolA"/>
    <property type="match status" value="1"/>
</dbReference>
<protein>
    <recommendedName>
        <fullName evidence="2">DNA-binding transcriptional regulator BolA</fullName>
    </recommendedName>
</protein>
<keyword evidence="5" id="KW-1185">Reference proteome</keyword>
<organism evidence="4 5">
    <name type="scientific">Actinobacillus equuli subsp. equuli</name>
    <dbReference type="NCBI Taxonomy" id="202947"/>
    <lineage>
        <taxon>Bacteria</taxon>
        <taxon>Pseudomonadati</taxon>
        <taxon>Pseudomonadota</taxon>
        <taxon>Gammaproteobacteria</taxon>
        <taxon>Pasteurellales</taxon>
        <taxon>Pasteurellaceae</taxon>
        <taxon>Actinobacillus</taxon>
    </lineage>
</organism>
<dbReference type="GO" id="GO:1990229">
    <property type="term" value="C:iron-sulfur cluster assembly complex"/>
    <property type="evidence" value="ECO:0007669"/>
    <property type="project" value="UniProtKB-ARBA"/>
</dbReference>
<dbReference type="Pfam" id="PF01722">
    <property type="entry name" value="BolA"/>
    <property type="match status" value="1"/>
</dbReference>
<accession>A0A0A7MKP7</accession>
<dbReference type="GeneID" id="92743032"/>
<dbReference type="InterPro" id="IPR050961">
    <property type="entry name" value="BolA/IbaG_stress_morph_reg"/>
</dbReference>
<evidence type="ECO:0000313" key="4">
    <source>
        <dbReference type="EMBL" id="MDE8033744.1"/>
    </source>
</evidence>
<dbReference type="EMBL" id="JAPHVQ010000001">
    <property type="protein sequence ID" value="MDE8033744.1"/>
    <property type="molecule type" value="Genomic_DNA"/>
</dbReference>
<dbReference type="GO" id="GO:0006351">
    <property type="term" value="P:DNA-templated transcription"/>
    <property type="evidence" value="ECO:0007669"/>
    <property type="project" value="TreeGrafter"/>
</dbReference>
<reference evidence="4" key="1">
    <citation type="submission" date="2022-11" db="EMBL/GenBank/DDBJ databases">
        <authorList>
            <person name="Kamali M."/>
            <person name="Peak L."/>
            <person name="Go Y.Y."/>
            <person name="Balasuriya U.B.R."/>
            <person name="Carossino M."/>
        </authorList>
    </citation>
    <scope>NUCLEOTIDE SEQUENCE</scope>
    <source>
        <strain evidence="4">4524</strain>
    </source>
</reference>
<evidence type="ECO:0000256" key="1">
    <source>
        <dbReference type="ARBA" id="ARBA00005578"/>
    </source>
</evidence>
<dbReference type="PANTHER" id="PTHR46229">
    <property type="entry name" value="BOLA TRANSCRIPTION REGULATOR"/>
    <property type="match status" value="1"/>
</dbReference>
<evidence type="ECO:0000256" key="2">
    <source>
        <dbReference type="ARBA" id="ARBA00074073"/>
    </source>
</evidence>
<name>A0A0A7MKP7_ACTEU</name>
<comment type="similarity">
    <text evidence="1 3">Belongs to the BolA/IbaG family.</text>
</comment>
<dbReference type="PIRSF" id="PIRSF003113">
    <property type="entry name" value="BolA"/>
    <property type="match status" value="1"/>
</dbReference>
<dbReference type="Gene3D" id="3.30.300.90">
    <property type="entry name" value="BolA-like"/>
    <property type="match status" value="1"/>
</dbReference>